<keyword evidence="8" id="KW-0449">Lipoprotein</keyword>
<evidence type="ECO:0000256" key="8">
    <source>
        <dbReference type="ARBA" id="ARBA00023288"/>
    </source>
</evidence>
<dbReference type="CDD" id="cd00010">
    <property type="entry name" value="AAI_LTSS"/>
    <property type="match status" value="1"/>
</dbReference>
<feature type="chain" id="PRO_5045940643" description="Bifunctional inhibitor/plant lipid transfer protein/seed storage helical domain-containing protein" evidence="10">
    <location>
        <begin position="28"/>
        <end position="218"/>
    </location>
</feature>
<keyword evidence="7" id="KW-0325">Glycoprotein</keyword>
<evidence type="ECO:0000313" key="13">
    <source>
        <dbReference type="RefSeq" id="XP_071939310.1"/>
    </source>
</evidence>
<dbReference type="InterPro" id="IPR016140">
    <property type="entry name" value="Bifunc_inhib/LTP/seed_store"/>
</dbReference>
<evidence type="ECO:0000256" key="5">
    <source>
        <dbReference type="ARBA" id="ARBA00022729"/>
    </source>
</evidence>
<feature type="domain" description="Bifunctional inhibitor/plant lipid transfer protein/seed storage helical" evidence="11">
    <location>
        <begin position="33"/>
        <end position="110"/>
    </location>
</feature>
<sequence length="218" mass="21907">MERLKTSPHLNAAIAIAFLLLFLPVHGQTNTSCTGLMLRSFAPCTNFITGGSGSSPTADCCQSLKSLMSSGRDCLCLMVTGGVPLHVPINQTLAASLPRACNTDGVPIECKGLPGAPIPAPGPTEDQPLSPSWLPEPNTPTLTPPGAGGDGTITPPGDTPGAGGDGTLTPPGSTPEGGGYPAMTPPGVRPDLSTAQPSQRVPHLLLLALVGAIAFGCS</sequence>
<keyword evidence="12" id="KW-1185">Reference proteome</keyword>
<dbReference type="PANTHER" id="PTHR33044">
    <property type="entry name" value="BIFUNCTIONAL INHIBITOR/LIPID-TRANSFER PROTEIN/SEED STORAGE 2S ALBUMIN SUPERFAMILY PROTEIN-RELATED"/>
    <property type="match status" value="1"/>
</dbReference>
<keyword evidence="4" id="KW-0336">GPI-anchor</keyword>
<reference evidence="13" key="1">
    <citation type="submission" date="2025-08" db="UniProtKB">
        <authorList>
            <consortium name="RefSeq"/>
        </authorList>
    </citation>
    <scope>IDENTIFICATION</scope>
    <source>
        <tissue evidence="13">Leaves</tissue>
    </source>
</reference>
<dbReference type="SUPFAM" id="SSF47699">
    <property type="entry name" value="Bifunctional inhibitor/lipid-transfer protein/seed storage 2S albumin"/>
    <property type="match status" value="1"/>
</dbReference>
<keyword evidence="3" id="KW-1003">Cell membrane</keyword>
<evidence type="ECO:0000256" key="9">
    <source>
        <dbReference type="SAM" id="MobiDB-lite"/>
    </source>
</evidence>
<accession>A0ABM4X5J7</accession>
<feature type="region of interest" description="Disordered" evidence="9">
    <location>
        <begin position="112"/>
        <end position="195"/>
    </location>
</feature>
<evidence type="ECO:0000256" key="3">
    <source>
        <dbReference type="ARBA" id="ARBA00022475"/>
    </source>
</evidence>
<feature type="compositionally biased region" description="Low complexity" evidence="9">
    <location>
        <begin position="135"/>
        <end position="145"/>
    </location>
</feature>
<evidence type="ECO:0000313" key="12">
    <source>
        <dbReference type="Proteomes" id="UP001652660"/>
    </source>
</evidence>
<gene>
    <name evidence="13" type="primary">LOC113735366</name>
</gene>
<name>A0ABM4X5J7_COFAR</name>
<evidence type="ECO:0000256" key="6">
    <source>
        <dbReference type="ARBA" id="ARBA00023157"/>
    </source>
</evidence>
<dbReference type="GeneID" id="113735366"/>
<keyword evidence="6" id="KW-1015">Disulfide bond</keyword>
<dbReference type="Proteomes" id="UP001652660">
    <property type="component" value="Chromosome 3c"/>
</dbReference>
<proteinExistence type="inferred from homology"/>
<feature type="signal peptide" evidence="10">
    <location>
        <begin position="1"/>
        <end position="27"/>
    </location>
</feature>
<evidence type="ECO:0000256" key="4">
    <source>
        <dbReference type="ARBA" id="ARBA00022622"/>
    </source>
</evidence>
<keyword evidence="4" id="KW-0472">Membrane</keyword>
<protein>
    <recommendedName>
        <fullName evidence="11">Bifunctional inhibitor/plant lipid transfer protein/seed storage helical domain-containing protein</fullName>
    </recommendedName>
</protein>
<dbReference type="SMART" id="SM00499">
    <property type="entry name" value="AAI"/>
    <property type="match status" value="1"/>
</dbReference>
<dbReference type="RefSeq" id="XP_071939310.1">
    <property type="nucleotide sequence ID" value="XM_072083209.1"/>
</dbReference>
<dbReference type="InterPro" id="IPR043325">
    <property type="entry name" value="LTSS"/>
</dbReference>
<organism evidence="12 13">
    <name type="scientific">Coffea arabica</name>
    <name type="common">Arabian coffee</name>
    <dbReference type="NCBI Taxonomy" id="13443"/>
    <lineage>
        <taxon>Eukaryota</taxon>
        <taxon>Viridiplantae</taxon>
        <taxon>Streptophyta</taxon>
        <taxon>Embryophyta</taxon>
        <taxon>Tracheophyta</taxon>
        <taxon>Spermatophyta</taxon>
        <taxon>Magnoliopsida</taxon>
        <taxon>eudicotyledons</taxon>
        <taxon>Gunneridae</taxon>
        <taxon>Pentapetalae</taxon>
        <taxon>asterids</taxon>
        <taxon>lamiids</taxon>
        <taxon>Gentianales</taxon>
        <taxon>Rubiaceae</taxon>
        <taxon>Ixoroideae</taxon>
        <taxon>Gardenieae complex</taxon>
        <taxon>Bertiereae - Coffeeae clade</taxon>
        <taxon>Coffeeae</taxon>
        <taxon>Coffea</taxon>
    </lineage>
</organism>
<dbReference type="InterPro" id="IPR036312">
    <property type="entry name" value="Bifun_inhib/LTP/seed_sf"/>
</dbReference>
<evidence type="ECO:0000256" key="7">
    <source>
        <dbReference type="ARBA" id="ARBA00023180"/>
    </source>
</evidence>
<comment type="subcellular location">
    <subcellularLocation>
        <location evidence="1">Cell membrane</location>
        <topology evidence="1">Lipid-anchor</topology>
        <topology evidence="1">GPI-anchor</topology>
    </subcellularLocation>
</comment>
<dbReference type="Pfam" id="PF14368">
    <property type="entry name" value="LTP_2"/>
    <property type="match status" value="1"/>
</dbReference>
<evidence type="ECO:0000256" key="2">
    <source>
        <dbReference type="ARBA" id="ARBA00009748"/>
    </source>
</evidence>
<dbReference type="Gene3D" id="1.10.110.10">
    <property type="entry name" value="Plant lipid-transfer and hydrophobic proteins"/>
    <property type="match status" value="1"/>
</dbReference>
<evidence type="ECO:0000256" key="1">
    <source>
        <dbReference type="ARBA" id="ARBA00004609"/>
    </source>
</evidence>
<comment type="similarity">
    <text evidence="2">Belongs to the plant LTP family.</text>
</comment>
<evidence type="ECO:0000256" key="10">
    <source>
        <dbReference type="SAM" id="SignalP"/>
    </source>
</evidence>
<keyword evidence="5 10" id="KW-0732">Signal</keyword>
<evidence type="ECO:0000259" key="11">
    <source>
        <dbReference type="SMART" id="SM00499"/>
    </source>
</evidence>